<comment type="caution">
    <text evidence="2">The sequence shown here is derived from an EMBL/GenBank/DDBJ whole genome shotgun (WGS) entry which is preliminary data.</text>
</comment>
<dbReference type="AlphaFoldDB" id="A0A2T6ZZY3"/>
<sequence>MELQKQLLQQRVISPVPHCAVPISVTQEINAAGSKQQSILGFSFSFRLSARGGGGKGVSLRGLLRFYSFSIFERIPASAYLPTKYRILFLILFLLLLPLLFFSSFFLFLFCSSSKKHPSLLHPSIHSFPPSTRSTITLTIIFNFPPLLSPEF</sequence>
<dbReference type="EMBL" id="NESQ01000052">
    <property type="protein sequence ID" value="PUU81034.1"/>
    <property type="molecule type" value="Genomic_DNA"/>
</dbReference>
<feature type="transmembrane region" description="Helical" evidence="1">
    <location>
        <begin position="87"/>
        <end position="110"/>
    </location>
</feature>
<evidence type="ECO:0000313" key="3">
    <source>
        <dbReference type="Proteomes" id="UP000244722"/>
    </source>
</evidence>
<proteinExistence type="predicted"/>
<accession>A0A2T6ZZY3</accession>
<feature type="non-terminal residue" evidence="2">
    <location>
        <position position="152"/>
    </location>
</feature>
<gene>
    <name evidence="2" type="ORF">B9Z19DRAFT_1078060</name>
</gene>
<evidence type="ECO:0000256" key="1">
    <source>
        <dbReference type="SAM" id="Phobius"/>
    </source>
</evidence>
<name>A0A2T6ZZY3_TUBBO</name>
<evidence type="ECO:0000313" key="2">
    <source>
        <dbReference type="EMBL" id="PUU81034.1"/>
    </source>
</evidence>
<protein>
    <recommendedName>
        <fullName evidence="4">Transmembrane protein</fullName>
    </recommendedName>
</protein>
<evidence type="ECO:0008006" key="4">
    <source>
        <dbReference type="Google" id="ProtNLM"/>
    </source>
</evidence>
<keyword evidence="1" id="KW-0812">Transmembrane</keyword>
<keyword evidence="1" id="KW-0472">Membrane</keyword>
<organism evidence="2 3">
    <name type="scientific">Tuber borchii</name>
    <name type="common">White truffle</name>
    <dbReference type="NCBI Taxonomy" id="42251"/>
    <lineage>
        <taxon>Eukaryota</taxon>
        <taxon>Fungi</taxon>
        <taxon>Dikarya</taxon>
        <taxon>Ascomycota</taxon>
        <taxon>Pezizomycotina</taxon>
        <taxon>Pezizomycetes</taxon>
        <taxon>Pezizales</taxon>
        <taxon>Tuberaceae</taxon>
        <taxon>Tuber</taxon>
    </lineage>
</organism>
<dbReference type="Proteomes" id="UP000244722">
    <property type="component" value="Unassembled WGS sequence"/>
</dbReference>
<keyword evidence="1" id="KW-1133">Transmembrane helix</keyword>
<keyword evidence="3" id="KW-1185">Reference proteome</keyword>
<reference evidence="2 3" key="1">
    <citation type="submission" date="2017-04" db="EMBL/GenBank/DDBJ databases">
        <title>Draft genome sequence of Tuber borchii Vittad., a whitish edible truffle.</title>
        <authorList>
            <consortium name="DOE Joint Genome Institute"/>
            <person name="Murat C."/>
            <person name="Kuo A."/>
            <person name="Barry K.W."/>
            <person name="Clum A."/>
            <person name="Dockter R.B."/>
            <person name="Fauchery L."/>
            <person name="Iotti M."/>
            <person name="Kohler A."/>
            <person name="Labutti K."/>
            <person name="Lindquist E.A."/>
            <person name="Lipzen A."/>
            <person name="Ohm R.A."/>
            <person name="Wang M."/>
            <person name="Grigoriev I.V."/>
            <person name="Zambonelli A."/>
            <person name="Martin F.M."/>
        </authorList>
    </citation>
    <scope>NUCLEOTIDE SEQUENCE [LARGE SCALE GENOMIC DNA]</scope>
    <source>
        <strain evidence="2 3">Tbo3840</strain>
    </source>
</reference>